<comment type="subcellular location">
    <subcellularLocation>
        <location evidence="2">Cell membrane</location>
        <topology evidence="2">Multi-pass membrane protein</topology>
    </subcellularLocation>
</comment>
<feature type="transmembrane region" description="Helical" evidence="9">
    <location>
        <begin position="261"/>
        <end position="278"/>
    </location>
</feature>
<dbReference type="InterPro" id="IPR043128">
    <property type="entry name" value="Rev_trsase/Diguanyl_cyclase"/>
</dbReference>
<dbReference type="InterPro" id="IPR029787">
    <property type="entry name" value="Nucleotide_cyclase"/>
</dbReference>
<dbReference type="InterPro" id="IPR050469">
    <property type="entry name" value="Diguanylate_Cyclase"/>
</dbReference>
<feature type="transmembrane region" description="Helical" evidence="9">
    <location>
        <begin position="9"/>
        <end position="26"/>
    </location>
</feature>
<protein>
    <recommendedName>
        <fullName evidence="3">diguanylate cyclase</fullName>
        <ecNumber evidence="3">2.7.7.65</ecNumber>
    </recommendedName>
</protein>
<dbReference type="GO" id="GO:0005886">
    <property type="term" value="C:plasma membrane"/>
    <property type="evidence" value="ECO:0007669"/>
    <property type="project" value="UniProtKB-SubCell"/>
</dbReference>
<dbReference type="PANTHER" id="PTHR45138:SF9">
    <property type="entry name" value="DIGUANYLATE CYCLASE DGCM-RELATED"/>
    <property type="match status" value="1"/>
</dbReference>
<keyword evidence="12" id="KW-1185">Reference proteome</keyword>
<comment type="catalytic activity">
    <reaction evidence="8">
        <text>2 GTP = 3',3'-c-di-GMP + 2 diphosphate</text>
        <dbReference type="Rhea" id="RHEA:24898"/>
        <dbReference type="ChEBI" id="CHEBI:33019"/>
        <dbReference type="ChEBI" id="CHEBI:37565"/>
        <dbReference type="ChEBI" id="CHEBI:58805"/>
        <dbReference type="EC" id="2.7.7.65"/>
    </reaction>
</comment>
<feature type="transmembrane region" description="Helical" evidence="9">
    <location>
        <begin position="56"/>
        <end position="74"/>
    </location>
</feature>
<organism evidence="11 12">
    <name type="scientific">Pseudidiomarina donghaiensis</name>
    <dbReference type="NCBI Taxonomy" id="519452"/>
    <lineage>
        <taxon>Bacteria</taxon>
        <taxon>Pseudomonadati</taxon>
        <taxon>Pseudomonadota</taxon>
        <taxon>Gammaproteobacteria</taxon>
        <taxon>Alteromonadales</taxon>
        <taxon>Idiomarinaceae</taxon>
        <taxon>Pseudidiomarina</taxon>
    </lineage>
</organism>
<feature type="transmembrane region" description="Helical" evidence="9">
    <location>
        <begin position="163"/>
        <end position="186"/>
    </location>
</feature>
<keyword evidence="6 9" id="KW-1133">Transmembrane helix</keyword>
<dbReference type="Pfam" id="PF05231">
    <property type="entry name" value="MASE1"/>
    <property type="match status" value="1"/>
</dbReference>
<feature type="transmembrane region" description="Helical" evidence="9">
    <location>
        <begin position="123"/>
        <end position="143"/>
    </location>
</feature>
<dbReference type="EMBL" id="PIPU01000003">
    <property type="protein sequence ID" value="RUO47896.1"/>
    <property type="molecule type" value="Genomic_DNA"/>
</dbReference>
<dbReference type="FunFam" id="3.30.70.270:FF:000001">
    <property type="entry name" value="Diguanylate cyclase domain protein"/>
    <property type="match status" value="1"/>
</dbReference>
<dbReference type="PANTHER" id="PTHR45138">
    <property type="entry name" value="REGULATORY COMPONENTS OF SENSORY TRANSDUCTION SYSTEM"/>
    <property type="match status" value="1"/>
</dbReference>
<dbReference type="Proteomes" id="UP000286985">
    <property type="component" value="Unassembled WGS sequence"/>
</dbReference>
<evidence type="ECO:0000256" key="2">
    <source>
        <dbReference type="ARBA" id="ARBA00004651"/>
    </source>
</evidence>
<evidence type="ECO:0000256" key="7">
    <source>
        <dbReference type="ARBA" id="ARBA00023136"/>
    </source>
</evidence>
<comment type="cofactor">
    <cofactor evidence="1">
        <name>Mg(2+)</name>
        <dbReference type="ChEBI" id="CHEBI:18420"/>
    </cofactor>
</comment>
<feature type="domain" description="GGDEF" evidence="10">
    <location>
        <begin position="346"/>
        <end position="469"/>
    </location>
</feature>
<keyword evidence="4" id="KW-1003">Cell membrane</keyword>
<evidence type="ECO:0000313" key="12">
    <source>
        <dbReference type="Proteomes" id="UP000286985"/>
    </source>
</evidence>
<dbReference type="InterPro" id="IPR007895">
    <property type="entry name" value="MASE1"/>
</dbReference>
<dbReference type="Pfam" id="PF00990">
    <property type="entry name" value="GGDEF"/>
    <property type="match status" value="1"/>
</dbReference>
<evidence type="ECO:0000313" key="11">
    <source>
        <dbReference type="EMBL" id="RUO47896.1"/>
    </source>
</evidence>
<feature type="transmembrane region" description="Helical" evidence="9">
    <location>
        <begin position="94"/>
        <end position="111"/>
    </location>
</feature>
<name>A0A432XH06_9GAMM</name>
<feature type="transmembrane region" description="Helical" evidence="9">
    <location>
        <begin position="32"/>
        <end position="51"/>
    </location>
</feature>
<evidence type="ECO:0000256" key="6">
    <source>
        <dbReference type="ARBA" id="ARBA00022989"/>
    </source>
</evidence>
<sequence length="469" mass="52940">MIKLIARRALLPFALLFALWIITWHLSGLMEYQAHASLWFIPAGLSFAAFIMFRWLAALPIFIAALITTFGLNFSSNEPLELVDAITKAAPFSLVHVVVYGIGGIACRFFIGHFNHLQIVQKTLTFLLCAFITTLVATFLSIATLNATEMLIESANSAIWLPWWIGDLAGVYILTPVFLLLFARIWPDAKRDSRLFAFRYDKSPKRAWSPFIFKLGVLLSLTTIHLMLDVWLENPEFAYFIFFLCIPQMWIVFTESIPRQCVGLSVLAIFITLSFQILDMNSSAITYQFALCVISANAYFGMAVPSLITTNNYLLKRSNTDGLTQIANRQHFAEQAKRLLSDQRNYPISLVLFDLDKFKAINDTFGHAAGDQALVTTAKIVQQSLRENDLFARYGGDEFILLLAKENLQGATNIVERIKLELAQANNHDRPFVIQGSFGVVEIAPEESLKLAIERADKQLLKQKTYSRT</sequence>
<keyword evidence="5 9" id="KW-0812">Transmembrane</keyword>
<dbReference type="PROSITE" id="PS50887">
    <property type="entry name" value="GGDEF"/>
    <property type="match status" value="1"/>
</dbReference>
<dbReference type="OrthoDB" id="9803824at2"/>
<keyword evidence="7 9" id="KW-0472">Membrane</keyword>
<gene>
    <name evidence="11" type="ORF">CWE24_07860</name>
</gene>
<accession>A0A432XH06</accession>
<evidence type="ECO:0000256" key="5">
    <source>
        <dbReference type="ARBA" id="ARBA00022692"/>
    </source>
</evidence>
<dbReference type="AlphaFoldDB" id="A0A432XH06"/>
<dbReference type="EC" id="2.7.7.65" evidence="3"/>
<feature type="transmembrane region" description="Helical" evidence="9">
    <location>
        <begin position="237"/>
        <end position="254"/>
    </location>
</feature>
<evidence type="ECO:0000256" key="8">
    <source>
        <dbReference type="ARBA" id="ARBA00034247"/>
    </source>
</evidence>
<dbReference type="SMART" id="SM00267">
    <property type="entry name" value="GGDEF"/>
    <property type="match status" value="1"/>
</dbReference>
<comment type="caution">
    <text evidence="11">The sequence shown here is derived from an EMBL/GenBank/DDBJ whole genome shotgun (WGS) entry which is preliminary data.</text>
</comment>
<evidence type="ECO:0000256" key="3">
    <source>
        <dbReference type="ARBA" id="ARBA00012528"/>
    </source>
</evidence>
<dbReference type="STRING" id="519452.SAMN04488139_1391"/>
<dbReference type="CDD" id="cd01949">
    <property type="entry name" value="GGDEF"/>
    <property type="match status" value="1"/>
</dbReference>
<evidence type="ECO:0000256" key="4">
    <source>
        <dbReference type="ARBA" id="ARBA00022475"/>
    </source>
</evidence>
<evidence type="ECO:0000259" key="10">
    <source>
        <dbReference type="PROSITE" id="PS50887"/>
    </source>
</evidence>
<feature type="transmembrane region" description="Helical" evidence="9">
    <location>
        <begin position="207"/>
        <end position="231"/>
    </location>
</feature>
<dbReference type="NCBIfam" id="TIGR00254">
    <property type="entry name" value="GGDEF"/>
    <property type="match status" value="1"/>
</dbReference>
<evidence type="ECO:0000256" key="9">
    <source>
        <dbReference type="SAM" id="Phobius"/>
    </source>
</evidence>
<evidence type="ECO:0000256" key="1">
    <source>
        <dbReference type="ARBA" id="ARBA00001946"/>
    </source>
</evidence>
<feature type="transmembrane region" description="Helical" evidence="9">
    <location>
        <begin position="284"/>
        <end position="308"/>
    </location>
</feature>
<proteinExistence type="predicted"/>
<dbReference type="GO" id="GO:0052621">
    <property type="term" value="F:diguanylate cyclase activity"/>
    <property type="evidence" value="ECO:0007669"/>
    <property type="project" value="UniProtKB-EC"/>
</dbReference>
<reference evidence="12" key="1">
    <citation type="journal article" date="2018" name="Front. Microbiol.">
        <title>Genome-Based Analysis Reveals the Taxonomy and Diversity of the Family Idiomarinaceae.</title>
        <authorList>
            <person name="Liu Y."/>
            <person name="Lai Q."/>
            <person name="Shao Z."/>
        </authorList>
    </citation>
    <scope>NUCLEOTIDE SEQUENCE [LARGE SCALE GENOMIC DNA]</scope>
    <source>
        <strain evidence="12">908033</strain>
    </source>
</reference>
<dbReference type="Gene3D" id="3.30.70.270">
    <property type="match status" value="1"/>
</dbReference>
<dbReference type="InterPro" id="IPR000160">
    <property type="entry name" value="GGDEF_dom"/>
</dbReference>
<dbReference type="SUPFAM" id="SSF55073">
    <property type="entry name" value="Nucleotide cyclase"/>
    <property type="match status" value="1"/>
</dbReference>